<dbReference type="EMBL" id="SDIL01000043">
    <property type="protein sequence ID" value="RXK38720.1"/>
    <property type="molecule type" value="Genomic_DNA"/>
</dbReference>
<dbReference type="InterPro" id="IPR051857">
    <property type="entry name" value="Asn_synthetase_domain"/>
</dbReference>
<dbReference type="Proteomes" id="UP000289152">
    <property type="component" value="Unassembled WGS sequence"/>
</dbReference>
<dbReference type="STRING" id="5217.A0A4Q1BM07"/>
<dbReference type="PROSITE" id="PS51278">
    <property type="entry name" value="GATASE_TYPE_2"/>
    <property type="match status" value="1"/>
</dbReference>
<proteinExistence type="predicted"/>
<dbReference type="OrthoDB" id="10252281at2759"/>
<dbReference type="CDD" id="cd01991">
    <property type="entry name" value="Asn_synthase_B_C"/>
    <property type="match status" value="1"/>
</dbReference>
<keyword evidence="2" id="KW-0061">Asparagine biosynthesis</keyword>
<dbReference type="InterPro" id="IPR001962">
    <property type="entry name" value="Asn_synthase"/>
</dbReference>
<dbReference type="Gene3D" id="3.40.50.620">
    <property type="entry name" value="HUPs"/>
    <property type="match status" value="1"/>
</dbReference>
<dbReference type="InterPro" id="IPR029055">
    <property type="entry name" value="Ntn_hydrolases_N"/>
</dbReference>
<accession>A0A4Q1BM07</accession>
<evidence type="ECO:0000256" key="3">
    <source>
        <dbReference type="ARBA" id="ARBA00022962"/>
    </source>
</evidence>
<dbReference type="SUPFAM" id="SSF52402">
    <property type="entry name" value="Adenine nucleotide alpha hydrolases-like"/>
    <property type="match status" value="1"/>
</dbReference>
<dbReference type="PANTHER" id="PTHR45937">
    <property type="entry name" value="ASPARAGINE SYNTHETASE DOMAIN-CONTAINING PROTEIN 1"/>
    <property type="match status" value="1"/>
</dbReference>
<dbReference type="InterPro" id="IPR017932">
    <property type="entry name" value="GATase_2_dom"/>
</dbReference>
<evidence type="ECO:0000259" key="5">
    <source>
        <dbReference type="PROSITE" id="PS51278"/>
    </source>
</evidence>
<dbReference type="SUPFAM" id="SSF56235">
    <property type="entry name" value="N-terminal nucleophile aminohydrolases (Ntn hydrolases)"/>
    <property type="match status" value="1"/>
</dbReference>
<protein>
    <recommendedName>
        <fullName evidence="5">Glutamine amidotransferase type-2 domain-containing protein</fullName>
    </recommendedName>
</protein>
<dbReference type="Gene3D" id="3.60.20.10">
    <property type="entry name" value="Glutamine Phosphoribosylpyrophosphate, subunit 1, domain 1"/>
    <property type="match status" value="1"/>
</dbReference>
<gene>
    <name evidence="6" type="ORF">M231_04030</name>
</gene>
<sequence length="566" mass="63381">MCGLTLSLRFVGDPDHTPPHSEIDSLININSRRGPDSSAIFKKVFTTCEGCHVELVLATSVLGLRGNGVTSQPIISERGVLGWNGQVFDGLQVKPGENDTRKVFDKLEGGENPWDILDKIEGPYAFIYLNLETSTLYFAVDPLSRRSLLVHPSIENLIDPVRLLVLSSTRSSVVREAGWSMQELDGETRVAIRLLDIQKAKDEQGKKVTPHPYVISKADKKDRFGRINDAIPDSISTTPTIDDIHLFIQNLTESIRKRTENISVQSPGIARIAVLFSGGVDCTLLCGLLHRVLPPDEPVELVNVAFDRPDPSPSLTKKDSRKKGEKRRKENSEMWLVPDRLSGIEALKELGTVCPREWRFVEVNVTYDECQIHRQEVLDLMYPSKKEMDLSLAYPLFFASRGQGEVSGHDGKEPYQVQAKVYFSGLGADEQLGGYSRHRRAYERSSWKGLIEEIQNDVWRLPSRNLSRDDRLVSSFARDARYPYLDLKFLSYLSSLPIWLKCQLSSDPAHVPGKGDKMLLRLAAAQIGLEKTSLRVKRAMQFGSRSSKMGSGIKGPKAGEYELDMG</sequence>
<evidence type="ECO:0000313" key="7">
    <source>
        <dbReference type="Proteomes" id="UP000289152"/>
    </source>
</evidence>
<dbReference type="InterPro" id="IPR014729">
    <property type="entry name" value="Rossmann-like_a/b/a_fold"/>
</dbReference>
<organism evidence="6 7">
    <name type="scientific">Tremella mesenterica</name>
    <name type="common">Jelly fungus</name>
    <dbReference type="NCBI Taxonomy" id="5217"/>
    <lineage>
        <taxon>Eukaryota</taxon>
        <taxon>Fungi</taxon>
        <taxon>Dikarya</taxon>
        <taxon>Basidiomycota</taxon>
        <taxon>Agaricomycotina</taxon>
        <taxon>Tremellomycetes</taxon>
        <taxon>Tremellales</taxon>
        <taxon>Tremellaceae</taxon>
        <taxon>Tremella</taxon>
    </lineage>
</organism>
<feature type="domain" description="Glutamine amidotransferase type-2" evidence="5">
    <location>
        <begin position="2"/>
        <end position="219"/>
    </location>
</feature>
<keyword evidence="1" id="KW-0028">Amino-acid biosynthesis</keyword>
<comment type="caution">
    <text evidence="6">The sequence shown here is derived from an EMBL/GenBank/DDBJ whole genome shotgun (WGS) entry which is preliminary data.</text>
</comment>
<evidence type="ECO:0000256" key="2">
    <source>
        <dbReference type="ARBA" id="ARBA00022888"/>
    </source>
</evidence>
<evidence type="ECO:0000256" key="1">
    <source>
        <dbReference type="ARBA" id="ARBA00022605"/>
    </source>
</evidence>
<feature type="region of interest" description="Disordered" evidence="4">
    <location>
        <begin position="310"/>
        <end position="331"/>
    </location>
</feature>
<dbReference type="GO" id="GO:0004066">
    <property type="term" value="F:asparagine synthase (glutamine-hydrolyzing) activity"/>
    <property type="evidence" value="ECO:0007669"/>
    <property type="project" value="InterPro"/>
</dbReference>
<dbReference type="AlphaFoldDB" id="A0A4Q1BM07"/>
<dbReference type="InParanoid" id="A0A4Q1BM07"/>
<reference evidence="6 7" key="1">
    <citation type="submission" date="2016-06" db="EMBL/GenBank/DDBJ databases">
        <title>Evolution of pathogenesis and genome organization in the Tremellales.</title>
        <authorList>
            <person name="Cuomo C."/>
            <person name="Litvintseva A."/>
            <person name="Heitman J."/>
            <person name="Chen Y."/>
            <person name="Sun S."/>
            <person name="Springer D."/>
            <person name="Dromer F."/>
            <person name="Young S."/>
            <person name="Zeng Q."/>
            <person name="Chapman S."/>
            <person name="Gujja S."/>
            <person name="Saif S."/>
            <person name="Birren B."/>
        </authorList>
    </citation>
    <scope>NUCLEOTIDE SEQUENCE [LARGE SCALE GENOMIC DNA]</scope>
    <source>
        <strain evidence="6 7">ATCC 28783</strain>
    </source>
</reference>
<keyword evidence="3" id="KW-0315">Glutamine amidotransferase</keyword>
<dbReference type="VEuPathDB" id="FungiDB:TREMEDRAFT_72060"/>
<dbReference type="GO" id="GO:0006529">
    <property type="term" value="P:asparagine biosynthetic process"/>
    <property type="evidence" value="ECO:0007669"/>
    <property type="project" value="UniProtKB-KW"/>
</dbReference>
<name>A0A4Q1BM07_TREME</name>
<evidence type="ECO:0000313" key="6">
    <source>
        <dbReference type="EMBL" id="RXK38720.1"/>
    </source>
</evidence>
<dbReference type="PANTHER" id="PTHR45937:SF1">
    <property type="entry name" value="ASPARAGINE SYNTHETASE DOMAIN-CONTAINING PROTEIN 1"/>
    <property type="match status" value="1"/>
</dbReference>
<keyword evidence="7" id="KW-1185">Reference proteome</keyword>
<dbReference type="FunCoup" id="A0A4Q1BM07">
    <property type="interactions" value="321"/>
</dbReference>
<evidence type="ECO:0000256" key="4">
    <source>
        <dbReference type="SAM" id="MobiDB-lite"/>
    </source>
</evidence>